<feature type="transmembrane region" description="Helical" evidence="7">
    <location>
        <begin position="244"/>
        <end position="262"/>
    </location>
</feature>
<protein>
    <recommendedName>
        <fullName evidence="10">Ion channel regulatory protein UNC-93</fullName>
    </recommendedName>
</protein>
<evidence type="ECO:0008006" key="10">
    <source>
        <dbReference type="Google" id="ProtNLM"/>
    </source>
</evidence>
<proteinExistence type="inferred from homology"/>
<comment type="caution">
    <text evidence="8">The sequence shown here is derived from an EMBL/GenBank/DDBJ whole genome shotgun (WGS) entry which is preliminary data.</text>
</comment>
<organism evidence="8 9">
    <name type="scientific">Necator americanus</name>
    <name type="common">Human hookworm</name>
    <dbReference type="NCBI Taxonomy" id="51031"/>
    <lineage>
        <taxon>Eukaryota</taxon>
        <taxon>Metazoa</taxon>
        <taxon>Ecdysozoa</taxon>
        <taxon>Nematoda</taxon>
        <taxon>Chromadorea</taxon>
        <taxon>Rhabditida</taxon>
        <taxon>Rhabditina</taxon>
        <taxon>Rhabditomorpha</taxon>
        <taxon>Strongyloidea</taxon>
        <taxon>Ancylostomatidae</taxon>
        <taxon>Bunostominae</taxon>
        <taxon>Necator</taxon>
    </lineage>
</organism>
<feature type="region of interest" description="Disordered" evidence="6">
    <location>
        <begin position="1"/>
        <end position="33"/>
    </location>
</feature>
<dbReference type="InterPro" id="IPR051951">
    <property type="entry name" value="UNC-93_regulatory"/>
</dbReference>
<name>A0ABR1C4P3_NECAM</name>
<keyword evidence="5 7" id="KW-0472">Membrane</keyword>
<dbReference type="Gene3D" id="1.20.1250.20">
    <property type="entry name" value="MFS general substrate transporter like domains"/>
    <property type="match status" value="1"/>
</dbReference>
<reference evidence="8 9" key="1">
    <citation type="submission" date="2023-08" db="EMBL/GenBank/DDBJ databases">
        <title>A Necator americanus chromosomal reference genome.</title>
        <authorList>
            <person name="Ilik V."/>
            <person name="Petrzelkova K.J."/>
            <person name="Pardy F."/>
            <person name="Fuh T."/>
            <person name="Niatou-Singa F.S."/>
            <person name="Gouil Q."/>
            <person name="Baker L."/>
            <person name="Ritchie M.E."/>
            <person name="Jex A.R."/>
            <person name="Gazzola D."/>
            <person name="Li H."/>
            <person name="Toshio Fujiwara R."/>
            <person name="Zhan B."/>
            <person name="Aroian R.V."/>
            <person name="Pafco B."/>
            <person name="Schwarz E.M."/>
        </authorList>
    </citation>
    <scope>NUCLEOTIDE SEQUENCE [LARGE SCALE GENOMIC DNA]</scope>
    <source>
        <strain evidence="8 9">Aroian</strain>
        <tissue evidence="8">Whole animal</tissue>
    </source>
</reference>
<feature type="transmembrane region" description="Helical" evidence="7">
    <location>
        <begin position="562"/>
        <end position="582"/>
    </location>
</feature>
<keyword evidence="4 7" id="KW-1133">Transmembrane helix</keyword>
<evidence type="ECO:0000256" key="3">
    <source>
        <dbReference type="ARBA" id="ARBA00022692"/>
    </source>
</evidence>
<feature type="transmembrane region" description="Helical" evidence="7">
    <location>
        <begin position="307"/>
        <end position="325"/>
    </location>
</feature>
<feature type="transmembrane region" description="Helical" evidence="7">
    <location>
        <begin position="497"/>
        <end position="518"/>
    </location>
</feature>
<feature type="region of interest" description="Disordered" evidence="6">
    <location>
        <begin position="47"/>
        <end position="70"/>
    </location>
</feature>
<evidence type="ECO:0000313" key="8">
    <source>
        <dbReference type="EMBL" id="KAK6732642.1"/>
    </source>
</evidence>
<feature type="transmembrane region" description="Helical" evidence="7">
    <location>
        <begin position="441"/>
        <end position="467"/>
    </location>
</feature>
<keyword evidence="3 7" id="KW-0812">Transmembrane</keyword>
<feature type="transmembrane region" description="Helical" evidence="7">
    <location>
        <begin position="331"/>
        <end position="354"/>
    </location>
</feature>
<dbReference type="Pfam" id="PF05978">
    <property type="entry name" value="UNC-93"/>
    <property type="match status" value="1"/>
</dbReference>
<keyword evidence="9" id="KW-1185">Reference proteome</keyword>
<evidence type="ECO:0000256" key="4">
    <source>
        <dbReference type="ARBA" id="ARBA00022989"/>
    </source>
</evidence>
<dbReference type="InterPro" id="IPR010291">
    <property type="entry name" value="Ion_channel_UNC-93"/>
</dbReference>
<evidence type="ECO:0000256" key="6">
    <source>
        <dbReference type="SAM" id="MobiDB-lite"/>
    </source>
</evidence>
<dbReference type="EMBL" id="JAVFWL010000002">
    <property type="protein sequence ID" value="KAK6732642.1"/>
    <property type="molecule type" value="Genomic_DNA"/>
</dbReference>
<evidence type="ECO:0000256" key="2">
    <source>
        <dbReference type="ARBA" id="ARBA00009172"/>
    </source>
</evidence>
<evidence type="ECO:0000256" key="5">
    <source>
        <dbReference type="ARBA" id="ARBA00023136"/>
    </source>
</evidence>
<comment type="subcellular location">
    <subcellularLocation>
        <location evidence="1">Membrane</location>
        <topology evidence="1">Multi-pass membrane protein</topology>
    </subcellularLocation>
</comment>
<gene>
    <name evidence="8" type="primary">Necator_chrII.g4585</name>
    <name evidence="8" type="ORF">RB195_016793</name>
</gene>
<feature type="compositionally biased region" description="Basic and acidic residues" evidence="6">
    <location>
        <begin position="47"/>
        <end position="57"/>
    </location>
</feature>
<feature type="transmembrane region" description="Helical" evidence="7">
    <location>
        <begin position="530"/>
        <end position="550"/>
    </location>
</feature>
<dbReference type="PANTHER" id="PTHR19444:SF13">
    <property type="entry name" value="PROTEIN UNC-93 HOMOLOG A"/>
    <property type="match status" value="1"/>
</dbReference>
<sequence length="707" mass="78999">MGDSNAWDMLVAEEPIERKKSASPSTSRVESQVVKLDEAELHALGLDKEDIAEEAERRRKSRSKSPAIESLRKVSSHMLQKFGTFMKKKDPAMPFYKTADIEAIPLDSLCQRPKEFFQEPKPFSFRDLGKILVPPLDVRQEKCAYLFRGASFNDEAEQLEGTNELIRLPEYDPFCPVHGSRRRFGRRHLVTMQHLMTSVDQDDAEETAEYLYNQDFLAKIIRKKKREMLSGNEKIKVNKVMHKIKANLLIISVAFLFLFSAFNGLSNLQTTVNNELGADSLAVLYMSLAISSLFVPSYMISRLGCKLTLITAMGIYVFYMAVNIRPSYSSIIPASILTGIAGSCLWGANCVYITEMGIRYARLNIESQNTVIVRFFGYFFMIIHSGQVFGNLLSSFIMTAAMKTPEPLDEVYKTCGHAFPSNSSELSTKATQNLERPHQRIYLSVCLTYLACAIVAVMIVSMFLNALHKDVINRSRAPVFDAAVLKQTFVNFKNMKIMLLVPLTVFNGVEQAFLAGIFTKAFVACGLGVSQIGFVCTAFGVSDAVCSLVFGPLIKLFGRMPLFVFGAVNNMLMIITLMIWPLNPADKAILYVVASVWGVSDAVWNTQINGFWVALVGRQSLDLAFTSYRFWESIGLALGFVMARLLSVEIILLLSLCLLLLGMTGYCAIELYDELSAHISMMTRSCYVKKRSGTMSMEASLLSPNAL</sequence>
<dbReference type="PANTHER" id="PTHR19444">
    <property type="entry name" value="UNC-93 RELATED"/>
    <property type="match status" value="1"/>
</dbReference>
<accession>A0ABR1C4P3</accession>
<dbReference type="Proteomes" id="UP001303046">
    <property type="component" value="Unassembled WGS sequence"/>
</dbReference>
<evidence type="ECO:0000256" key="7">
    <source>
        <dbReference type="SAM" id="Phobius"/>
    </source>
</evidence>
<evidence type="ECO:0000256" key="1">
    <source>
        <dbReference type="ARBA" id="ARBA00004141"/>
    </source>
</evidence>
<feature type="transmembrane region" description="Helical" evidence="7">
    <location>
        <begin position="282"/>
        <end position="300"/>
    </location>
</feature>
<evidence type="ECO:0000313" key="9">
    <source>
        <dbReference type="Proteomes" id="UP001303046"/>
    </source>
</evidence>
<comment type="similarity">
    <text evidence="2">Belongs to the unc-93 family.</text>
</comment>
<dbReference type="InterPro" id="IPR036259">
    <property type="entry name" value="MFS_trans_sf"/>
</dbReference>
<feature type="transmembrane region" description="Helical" evidence="7">
    <location>
        <begin position="375"/>
        <end position="398"/>
    </location>
</feature>
<dbReference type="SUPFAM" id="SSF103473">
    <property type="entry name" value="MFS general substrate transporter"/>
    <property type="match status" value="1"/>
</dbReference>